<reference evidence="1" key="1">
    <citation type="submission" date="2022-07" db="EMBL/GenBank/DDBJ databases">
        <title>Genome Sequence of Phlebia brevispora.</title>
        <authorList>
            <person name="Buettner E."/>
        </authorList>
    </citation>
    <scope>NUCLEOTIDE SEQUENCE</scope>
    <source>
        <strain evidence="1">MPL23</strain>
    </source>
</reference>
<evidence type="ECO:0000313" key="2">
    <source>
        <dbReference type="Proteomes" id="UP001148662"/>
    </source>
</evidence>
<accession>A0ACC1TBQ3</accession>
<evidence type="ECO:0000313" key="1">
    <source>
        <dbReference type="EMBL" id="KAJ3557653.1"/>
    </source>
</evidence>
<gene>
    <name evidence="1" type="ORF">NM688_g1357</name>
</gene>
<organism evidence="1 2">
    <name type="scientific">Phlebia brevispora</name>
    <dbReference type="NCBI Taxonomy" id="194682"/>
    <lineage>
        <taxon>Eukaryota</taxon>
        <taxon>Fungi</taxon>
        <taxon>Dikarya</taxon>
        <taxon>Basidiomycota</taxon>
        <taxon>Agaricomycotina</taxon>
        <taxon>Agaricomycetes</taxon>
        <taxon>Polyporales</taxon>
        <taxon>Meruliaceae</taxon>
        <taxon>Phlebia</taxon>
    </lineage>
</organism>
<keyword evidence="2" id="KW-1185">Reference proteome</keyword>
<proteinExistence type="predicted"/>
<dbReference type="Proteomes" id="UP001148662">
    <property type="component" value="Unassembled WGS sequence"/>
</dbReference>
<protein>
    <submittedName>
        <fullName evidence="1">Uncharacterized protein</fullName>
    </submittedName>
</protein>
<sequence length="470" mass="52107">MALTPVGQRQQLPENYKALPTCLLGSIIAPSTSFHLPSPQSMAEDNWSEWLVDNDDMYAPSSTLDDLPKLGGALGIVSAAQENSSKYIYKLDAIDFSLPTLGGPLDDDKAYIDSNGVDVPVSDLHISTETTVLPVGEEYVTHYTLIYLAPSPVCMAYSTPSILVFPSDLVPREDHRGSAQLDPQRLTPDYHPPKCERDSEDDVIPYSPLTTYHDPTPLSTPQAQTSQLLRERLSAVQSSPSSYGDSEEYFDVIEEHEAESDSGSEYDPEEGSGSRSRLASQRKRRNRIHTRKTQRSPSFHSSDTPPLSPSTLSATSSIPSSPASNISPLRPGRLRSKQVTSTNVPFSRKCTICKYEPPRNCKAEMARHMNTHTYEERTRLYGHDWFCCGVPVSRAEDFGIKDTSKARTWENMSGTMGNKLMVGGCGQSFVRRDSYRRHLNGKRCKCVGDARGDWVPGNARHRTRSLSPAE</sequence>
<dbReference type="EMBL" id="JANHOG010000142">
    <property type="protein sequence ID" value="KAJ3557653.1"/>
    <property type="molecule type" value="Genomic_DNA"/>
</dbReference>
<comment type="caution">
    <text evidence="1">The sequence shown here is derived from an EMBL/GenBank/DDBJ whole genome shotgun (WGS) entry which is preliminary data.</text>
</comment>
<name>A0ACC1TBQ3_9APHY</name>